<sequence>TGDDDANKGESAFSEEGDAVDDQGSLLPETARDHLIAREFSHHLPGMARLNNGSYGSCPRTVLEVQASWSQRWLEQPDKFYFGPLEEGLLVARTEIARLIHAPVEEVVVLENVTAAASMIALDVMWAFAEGRFKQGDSILMLNCAYGAVKKAFKAYATRAGANIFEVTVPFPVSSSEQILQTFEETLVREKHNNPTQQIRLAVFDHIVSMPTMILPISKLVKLCHSYGVEQIFIDGAHGIGNLNLDMQEIGADYYMSNVHKWMFAPSTAAFLHCQPQHLSRLHHPIVSHNYGSGLAAECAWMGTRDYSAVLSIPAAIQFVKTFAKDIEAYSIYNHKQVVAMAKMLASAWGTHLGTPPELCAAMAMVGLPPSINIHSQVDALHMRRRLRQEFKLEVYVYYAGTLNLETGAVTVCDIQLGSQSDIVAYVRISHQIYNRPEEYHALRDAILSIAQEGMLLH</sequence>
<evidence type="ECO:0000313" key="5">
    <source>
        <dbReference type="Proteomes" id="UP001497444"/>
    </source>
</evidence>
<evidence type="ECO:0000256" key="1">
    <source>
        <dbReference type="ARBA" id="ARBA00022898"/>
    </source>
</evidence>
<keyword evidence="5" id="KW-1185">Reference proteome</keyword>
<dbReference type="SUPFAM" id="SSF53383">
    <property type="entry name" value="PLP-dependent transferases"/>
    <property type="match status" value="1"/>
</dbReference>
<protein>
    <recommendedName>
        <fullName evidence="3">Aminotransferase class V domain-containing protein</fullName>
    </recommendedName>
</protein>
<dbReference type="InterPro" id="IPR015422">
    <property type="entry name" value="PyrdxlP-dep_Trfase_small"/>
</dbReference>
<reference evidence="4" key="1">
    <citation type="submission" date="2024-02" db="EMBL/GenBank/DDBJ databases">
        <authorList>
            <consortium name="ELIXIR-Norway"/>
            <consortium name="Elixir Norway"/>
        </authorList>
    </citation>
    <scope>NUCLEOTIDE SEQUENCE</scope>
</reference>
<dbReference type="PANTHER" id="PTHR43092:SF2">
    <property type="entry name" value="HERCYNYLCYSTEINE SULFOXIDE LYASE"/>
    <property type="match status" value="1"/>
</dbReference>
<feature type="domain" description="Aminotransferase class V" evidence="3">
    <location>
        <begin position="92"/>
        <end position="322"/>
    </location>
</feature>
<gene>
    <name evidence="4" type="ORF">CSSPJE1EN1_LOCUS7989</name>
</gene>
<dbReference type="InterPro" id="IPR015421">
    <property type="entry name" value="PyrdxlP-dep_Trfase_major"/>
</dbReference>
<dbReference type="EMBL" id="OZ020110">
    <property type="protein sequence ID" value="CAK9262511.1"/>
    <property type="molecule type" value="Genomic_DNA"/>
</dbReference>
<proteinExistence type="predicted"/>
<organism evidence="4 5">
    <name type="scientific">Sphagnum jensenii</name>
    <dbReference type="NCBI Taxonomy" id="128206"/>
    <lineage>
        <taxon>Eukaryota</taxon>
        <taxon>Viridiplantae</taxon>
        <taxon>Streptophyta</taxon>
        <taxon>Embryophyta</taxon>
        <taxon>Bryophyta</taxon>
        <taxon>Sphagnophytina</taxon>
        <taxon>Sphagnopsida</taxon>
        <taxon>Sphagnales</taxon>
        <taxon>Sphagnaceae</taxon>
        <taxon>Sphagnum</taxon>
    </lineage>
</organism>
<feature type="region of interest" description="Disordered" evidence="2">
    <location>
        <begin position="1"/>
        <end position="25"/>
    </location>
</feature>
<name>A0ABP0W999_9BRYO</name>
<accession>A0ABP0W999</accession>
<dbReference type="PANTHER" id="PTHR43092">
    <property type="entry name" value="L-CYSTEINE DESULFHYDRASE"/>
    <property type="match status" value="1"/>
</dbReference>
<evidence type="ECO:0000259" key="3">
    <source>
        <dbReference type="Pfam" id="PF00266"/>
    </source>
</evidence>
<dbReference type="InterPro" id="IPR000192">
    <property type="entry name" value="Aminotrans_V_dom"/>
</dbReference>
<dbReference type="Pfam" id="PF00266">
    <property type="entry name" value="Aminotran_5"/>
    <property type="match status" value="1"/>
</dbReference>
<dbReference type="Gene3D" id="3.90.1150.10">
    <property type="entry name" value="Aspartate Aminotransferase, domain 1"/>
    <property type="match status" value="1"/>
</dbReference>
<dbReference type="Proteomes" id="UP001497444">
    <property type="component" value="Chromosome 15"/>
</dbReference>
<keyword evidence="1" id="KW-0663">Pyridoxal phosphate</keyword>
<evidence type="ECO:0000313" key="4">
    <source>
        <dbReference type="EMBL" id="CAK9262511.1"/>
    </source>
</evidence>
<evidence type="ECO:0000256" key="2">
    <source>
        <dbReference type="SAM" id="MobiDB-lite"/>
    </source>
</evidence>
<feature type="non-terminal residue" evidence="4">
    <location>
        <position position="1"/>
    </location>
</feature>
<dbReference type="InterPro" id="IPR015424">
    <property type="entry name" value="PyrdxlP-dep_Trfase"/>
</dbReference>
<dbReference type="Gene3D" id="3.40.640.10">
    <property type="entry name" value="Type I PLP-dependent aspartate aminotransferase-like (Major domain)"/>
    <property type="match status" value="1"/>
</dbReference>